<gene>
    <name evidence="3" type="ORF">MiSe_69200</name>
</gene>
<dbReference type="PANTHER" id="PTHR11080">
    <property type="entry name" value="PYRAZINAMIDASE/NICOTINAMIDASE"/>
    <property type="match status" value="1"/>
</dbReference>
<name>A0AAV3XKQ9_9CYAN</name>
<proteinExistence type="inferred from homology"/>
<dbReference type="SUPFAM" id="SSF52499">
    <property type="entry name" value="Isochorismatase-like hydrolases"/>
    <property type="match status" value="1"/>
</dbReference>
<comment type="caution">
    <text evidence="3">The sequence shown here is derived from an EMBL/GenBank/DDBJ whole genome shotgun (WGS) entry which is preliminary data.</text>
</comment>
<dbReference type="Proteomes" id="UP001050975">
    <property type="component" value="Unassembled WGS sequence"/>
</dbReference>
<reference evidence="3" key="1">
    <citation type="submission" date="2019-10" db="EMBL/GenBank/DDBJ databases">
        <title>Draft genome sequece of Microseira wollei NIES-4236.</title>
        <authorList>
            <person name="Yamaguchi H."/>
            <person name="Suzuki S."/>
            <person name="Kawachi M."/>
        </authorList>
    </citation>
    <scope>NUCLEOTIDE SEQUENCE</scope>
    <source>
        <strain evidence="3">NIES-4236</strain>
    </source>
</reference>
<evidence type="ECO:0000256" key="1">
    <source>
        <dbReference type="ARBA" id="ARBA00006336"/>
    </source>
</evidence>
<evidence type="ECO:0000313" key="4">
    <source>
        <dbReference type="Proteomes" id="UP001050975"/>
    </source>
</evidence>
<dbReference type="InterPro" id="IPR052347">
    <property type="entry name" value="Isochorismatase_Nicotinamidase"/>
</dbReference>
<dbReference type="Gene3D" id="3.40.50.850">
    <property type="entry name" value="Isochorismatase-like"/>
    <property type="match status" value="1"/>
</dbReference>
<dbReference type="PANTHER" id="PTHR11080:SF2">
    <property type="entry name" value="LD05707P"/>
    <property type="match status" value="1"/>
</dbReference>
<evidence type="ECO:0000256" key="2">
    <source>
        <dbReference type="ARBA" id="ARBA00022801"/>
    </source>
</evidence>
<dbReference type="InterPro" id="IPR036380">
    <property type="entry name" value="Isochorismatase-like_sf"/>
</dbReference>
<evidence type="ECO:0000313" key="3">
    <source>
        <dbReference type="EMBL" id="GET42106.1"/>
    </source>
</evidence>
<dbReference type="EMBL" id="BLAY01000148">
    <property type="protein sequence ID" value="GET42106.1"/>
    <property type="molecule type" value="Genomic_DNA"/>
</dbReference>
<keyword evidence="4" id="KW-1185">Reference proteome</keyword>
<organism evidence="3 4">
    <name type="scientific">Microseira wollei NIES-4236</name>
    <dbReference type="NCBI Taxonomy" id="2530354"/>
    <lineage>
        <taxon>Bacteria</taxon>
        <taxon>Bacillati</taxon>
        <taxon>Cyanobacteriota</taxon>
        <taxon>Cyanophyceae</taxon>
        <taxon>Oscillatoriophycideae</taxon>
        <taxon>Aerosakkonematales</taxon>
        <taxon>Aerosakkonemataceae</taxon>
        <taxon>Microseira</taxon>
    </lineage>
</organism>
<dbReference type="AlphaFoldDB" id="A0AAV3XKQ9"/>
<comment type="similarity">
    <text evidence="1">Belongs to the isochorismatase family.</text>
</comment>
<sequence>MASWRFNHMTTETNKQLPIPAHFDSSKVGEVWRVSYQKLASAAKNWAKQYEIQPAANDKTRICLLAIDVQNTFCIPEFELFVGGRSGTGAVDDNVRLCEFIYRNLGVITTIAPTLDTHTAAQIFHPLFWVNNAGEHPNPTTTITLDDVQKGIWKVNPDIAYSIANGDYNLLQKHALHYVHKLSDEGKYPLTVWPYHSMLGGIGHALVSAVEEAIFFHNIVRNSQTLFEIKGNNPLTENYSVLRPEVLETYDGSLIAQKNASFMQKLLEFDKVIIAGQAKSHCVAWTIDDLLTEIMAKDPNLAQKIYLLEDCTSPVVVPGIIDFSEQADAAFQRFANAGMHVVKSTQLIDTWLSPTRL</sequence>
<evidence type="ECO:0008006" key="5">
    <source>
        <dbReference type="Google" id="ProtNLM"/>
    </source>
</evidence>
<dbReference type="GO" id="GO:0016787">
    <property type="term" value="F:hydrolase activity"/>
    <property type="evidence" value="ECO:0007669"/>
    <property type="project" value="UniProtKB-KW"/>
</dbReference>
<protein>
    <recommendedName>
        <fullName evidence="5">Isochorismatase hydrolase</fullName>
    </recommendedName>
</protein>
<keyword evidence="2" id="KW-0378">Hydrolase</keyword>
<accession>A0AAV3XKQ9</accession>